<dbReference type="InterPro" id="IPR038721">
    <property type="entry name" value="IS701-like_DDE_dom"/>
</dbReference>
<evidence type="ECO:0000313" key="3">
    <source>
        <dbReference type="Proteomes" id="UP000635565"/>
    </source>
</evidence>
<name>A0ABQ3VUJ1_9CHLR</name>
<gene>
    <name evidence="2" type="ORF">KSZ_74660</name>
</gene>
<dbReference type="RefSeq" id="WP_201367000.1">
    <property type="nucleotide sequence ID" value="NZ_BNJJ01000037.1"/>
</dbReference>
<dbReference type="Pfam" id="PF13546">
    <property type="entry name" value="DDE_5"/>
    <property type="match status" value="1"/>
</dbReference>
<dbReference type="EMBL" id="BNJJ01000037">
    <property type="protein sequence ID" value="GHO89460.1"/>
    <property type="molecule type" value="Genomic_DNA"/>
</dbReference>
<dbReference type="Proteomes" id="UP000635565">
    <property type="component" value="Unassembled WGS sequence"/>
</dbReference>
<dbReference type="PANTHER" id="PTHR33627">
    <property type="entry name" value="TRANSPOSASE"/>
    <property type="match status" value="1"/>
</dbReference>
<dbReference type="PANTHER" id="PTHR33627:SF1">
    <property type="entry name" value="TRANSPOSASE"/>
    <property type="match status" value="1"/>
</dbReference>
<protein>
    <recommendedName>
        <fullName evidence="1">Transposase IS701-like DDE domain-containing protein</fullName>
    </recommendedName>
</protein>
<proteinExistence type="predicted"/>
<evidence type="ECO:0000313" key="2">
    <source>
        <dbReference type="EMBL" id="GHO89460.1"/>
    </source>
</evidence>
<evidence type="ECO:0000259" key="1">
    <source>
        <dbReference type="Pfam" id="PF13546"/>
    </source>
</evidence>
<organism evidence="2 3">
    <name type="scientific">Dictyobacter formicarum</name>
    <dbReference type="NCBI Taxonomy" id="2778368"/>
    <lineage>
        <taxon>Bacteria</taxon>
        <taxon>Bacillati</taxon>
        <taxon>Chloroflexota</taxon>
        <taxon>Ktedonobacteria</taxon>
        <taxon>Ktedonobacterales</taxon>
        <taxon>Dictyobacteraceae</taxon>
        <taxon>Dictyobacter</taxon>
    </lineage>
</organism>
<keyword evidence="3" id="KW-1185">Reference proteome</keyword>
<sequence>MTKRRAIPTAPEPLEAYARCFDDLFGKSNQRDEFRRYLEGLLLPTERNKTLTGLANTEPYVGAQHPRAQGMQWFLSESNWQERQVQERRLRVLLEETSTAPNNQGVLVIDEHGDRKRGHKTAHIGKQYLANLGKLDTGVVSVTSLWADEGVYYPVDFEPYTPADYFEQGKHDPAFRTKLKIGVELVSRAVHIPLPFRAVVADSFYGEDRGFRRGLRELYVGYVLALKLSHAWYHPKAEIGSFQEAAQEAGWEGATHPGTGSRSREPFAMAPHRIGRRWNSIFVLLGSTSQSEWWLPPLIQPRCPISAPSI</sequence>
<comment type="caution">
    <text evidence="2">The sequence shown here is derived from an EMBL/GenBank/DDBJ whole genome shotgun (WGS) entry which is preliminary data.</text>
</comment>
<dbReference type="InterPro" id="IPR039365">
    <property type="entry name" value="IS701-like"/>
</dbReference>
<reference evidence="2 3" key="1">
    <citation type="journal article" date="2021" name="Int. J. Syst. Evol. Microbiol.">
        <title>Reticulibacter mediterranei gen. nov., sp. nov., within the new family Reticulibacteraceae fam. nov., and Ktedonospora formicarum gen. nov., sp. nov., Ktedonobacter robiniae sp. nov., Dictyobacter formicarum sp. nov. and Dictyobacter arantiisoli sp. nov., belonging to the class Ktedonobacteria.</title>
        <authorList>
            <person name="Yabe S."/>
            <person name="Zheng Y."/>
            <person name="Wang C.M."/>
            <person name="Sakai Y."/>
            <person name="Abe K."/>
            <person name="Yokota A."/>
            <person name="Donadio S."/>
            <person name="Cavaletti L."/>
            <person name="Monciardini P."/>
        </authorList>
    </citation>
    <scope>NUCLEOTIDE SEQUENCE [LARGE SCALE GENOMIC DNA]</scope>
    <source>
        <strain evidence="2 3">SOSP1-9</strain>
    </source>
</reference>
<accession>A0ABQ3VUJ1</accession>
<feature type="domain" description="Transposase IS701-like DDE" evidence="1">
    <location>
        <begin position="20"/>
        <end position="238"/>
    </location>
</feature>